<dbReference type="GO" id="GO:0030424">
    <property type="term" value="C:axon"/>
    <property type="evidence" value="ECO:0007669"/>
    <property type="project" value="TreeGrafter"/>
</dbReference>
<reference evidence="11" key="1">
    <citation type="submission" date="2025-08" db="UniProtKB">
        <authorList>
            <consortium name="Ensembl"/>
        </authorList>
    </citation>
    <scope>IDENTIFICATION</scope>
</reference>
<keyword evidence="9" id="KW-0732">Signal</keyword>
<dbReference type="PANTHER" id="PTHR10786">
    <property type="entry name" value="CHOLECYSTOKININ"/>
    <property type="match status" value="1"/>
</dbReference>
<feature type="chain" id="PRO_5034414767" evidence="9">
    <location>
        <begin position="21"/>
        <end position="126"/>
    </location>
</feature>
<name>A0A8D2ISU3_VARKO</name>
<protein>
    <submittedName>
        <fullName evidence="11">Cholecystokinin</fullName>
    </submittedName>
</protein>
<dbReference type="GO" id="GO:0007586">
    <property type="term" value="P:digestion"/>
    <property type="evidence" value="ECO:0007669"/>
    <property type="project" value="InterPro"/>
</dbReference>
<evidence type="ECO:0000256" key="8">
    <source>
        <dbReference type="SAM" id="MobiDB-lite"/>
    </source>
</evidence>
<feature type="domain" description="Gastrin/cholecystokinin peptide hormone" evidence="10">
    <location>
        <begin position="4"/>
        <end position="126"/>
    </location>
</feature>
<comment type="similarity">
    <text evidence="2 7">Belongs to the gastrin/cholecystokinin family.</text>
</comment>
<evidence type="ECO:0000256" key="2">
    <source>
        <dbReference type="ARBA" id="ARBA00006273"/>
    </source>
</evidence>
<organism evidence="11 12">
    <name type="scientific">Varanus komodoensis</name>
    <name type="common">Komodo dragon</name>
    <dbReference type="NCBI Taxonomy" id="61221"/>
    <lineage>
        <taxon>Eukaryota</taxon>
        <taxon>Metazoa</taxon>
        <taxon>Chordata</taxon>
        <taxon>Craniata</taxon>
        <taxon>Vertebrata</taxon>
        <taxon>Euteleostomi</taxon>
        <taxon>Lepidosauria</taxon>
        <taxon>Squamata</taxon>
        <taxon>Bifurcata</taxon>
        <taxon>Unidentata</taxon>
        <taxon>Episquamata</taxon>
        <taxon>Toxicofera</taxon>
        <taxon>Anguimorpha</taxon>
        <taxon>Paleoanguimorpha</taxon>
        <taxon>Varanoidea</taxon>
        <taxon>Varanidae</taxon>
        <taxon>Varanus</taxon>
    </lineage>
</organism>
<dbReference type="SMART" id="SM00029">
    <property type="entry name" value="GASTRIN"/>
    <property type="match status" value="1"/>
</dbReference>
<dbReference type="Pfam" id="PF00918">
    <property type="entry name" value="Gastrin"/>
    <property type="match status" value="1"/>
</dbReference>
<dbReference type="GO" id="GO:0005615">
    <property type="term" value="C:extracellular space"/>
    <property type="evidence" value="ECO:0007669"/>
    <property type="project" value="TreeGrafter"/>
</dbReference>
<dbReference type="InterPro" id="IPR015499">
    <property type="entry name" value="CCK-like"/>
</dbReference>
<proteinExistence type="inferred from homology"/>
<sequence>MYGGICLCVLLAVLAISSSGQHISRSLNGNSLAAAIEQNFPEKHRPARTPDSNQRVESNMDEKANLGVLLARYLQKARRGIYGVGRFSSFFLGTNGKPPDPKKESQDYLGWMDFGRRSAEEYEYSS</sequence>
<evidence type="ECO:0000256" key="1">
    <source>
        <dbReference type="ARBA" id="ARBA00004613"/>
    </source>
</evidence>
<evidence type="ECO:0000256" key="6">
    <source>
        <dbReference type="ARBA" id="ARBA00022815"/>
    </source>
</evidence>
<evidence type="ECO:0000259" key="10">
    <source>
        <dbReference type="Pfam" id="PF00918"/>
    </source>
</evidence>
<keyword evidence="3" id="KW-0964">Secreted</keyword>
<reference evidence="11" key="2">
    <citation type="submission" date="2025-09" db="UniProtKB">
        <authorList>
            <consortium name="Ensembl"/>
        </authorList>
    </citation>
    <scope>IDENTIFICATION</scope>
</reference>
<evidence type="ECO:0000256" key="9">
    <source>
        <dbReference type="SAM" id="SignalP"/>
    </source>
</evidence>
<keyword evidence="12" id="KW-1185">Reference proteome</keyword>
<evidence type="ECO:0000313" key="11">
    <source>
        <dbReference type="Ensembl" id="ENSVKKP00000004182.1"/>
    </source>
</evidence>
<dbReference type="Proteomes" id="UP000694545">
    <property type="component" value="Unplaced"/>
</dbReference>
<dbReference type="InterPro" id="IPR001651">
    <property type="entry name" value="Gastrin/CCK"/>
</dbReference>
<dbReference type="AlphaFoldDB" id="A0A8D2ISU3"/>
<accession>A0A8D2ISU3</accession>
<evidence type="ECO:0000313" key="12">
    <source>
        <dbReference type="Proteomes" id="UP000694545"/>
    </source>
</evidence>
<comment type="subcellular location">
    <subcellularLocation>
        <location evidence="1 7">Secreted</location>
    </subcellularLocation>
</comment>
<dbReference type="OMA" id="YSGLCIC"/>
<dbReference type="GO" id="GO:0005184">
    <property type="term" value="F:neuropeptide hormone activity"/>
    <property type="evidence" value="ECO:0007669"/>
    <property type="project" value="InterPro"/>
</dbReference>
<feature type="signal peptide" evidence="9">
    <location>
        <begin position="1"/>
        <end position="20"/>
    </location>
</feature>
<evidence type="ECO:0000256" key="4">
    <source>
        <dbReference type="ARBA" id="ARBA00022641"/>
    </source>
</evidence>
<dbReference type="Ensembl" id="ENSVKKT00000004296.1">
    <property type="protein sequence ID" value="ENSVKKP00000004182.1"/>
    <property type="gene ID" value="ENSVKKG00000003128.1"/>
</dbReference>
<dbReference type="PROSITE" id="PS00259">
    <property type="entry name" value="GASTRIN"/>
    <property type="match status" value="1"/>
</dbReference>
<keyword evidence="4" id="KW-0765">Sulfation</keyword>
<evidence type="ECO:0000256" key="3">
    <source>
        <dbReference type="ARBA" id="ARBA00022525"/>
    </source>
</evidence>
<keyword evidence="5" id="KW-0165">Cleavage on pair of basic residues</keyword>
<evidence type="ECO:0000256" key="5">
    <source>
        <dbReference type="ARBA" id="ARBA00022685"/>
    </source>
</evidence>
<feature type="region of interest" description="Disordered" evidence="8">
    <location>
        <begin position="39"/>
        <end position="59"/>
    </location>
</feature>
<dbReference type="PANTHER" id="PTHR10786:SF0">
    <property type="entry name" value="CHOLECYSTOKININ"/>
    <property type="match status" value="1"/>
</dbReference>
<keyword evidence="6" id="KW-0027">Amidation</keyword>
<dbReference type="InterPro" id="IPR013152">
    <property type="entry name" value="Gastrin/cholecystokinin_CS"/>
</dbReference>
<evidence type="ECO:0000256" key="7">
    <source>
        <dbReference type="RuleBase" id="RU004362"/>
    </source>
</evidence>